<dbReference type="OrthoDB" id="3016445at2759"/>
<keyword evidence="3" id="KW-1185">Reference proteome</keyword>
<dbReference type="Proteomes" id="UP000219338">
    <property type="component" value="Unassembled WGS sequence"/>
</dbReference>
<sequence>MATRTHTPRKGPVPGKTRRTLASTSALSLKPESIYDHLPLASASVPRPPLILYDEPWPAQKPEVPPEIYETPLFPFCSRYLWFTIDAKKTLAGLQDPEVDAVTEDMKGKIYVGCAVKLYNTWSPEFTSAGLLLLAPGPPEQFTGIESWMSIPVSPQVESPRVDRRPVYPRNPFPVPASVIGLSYPS</sequence>
<gene>
    <name evidence="2" type="ORF">ARMOST_03003</name>
</gene>
<dbReference type="EMBL" id="FUEG01000002">
    <property type="protein sequence ID" value="SJK99692.1"/>
    <property type="molecule type" value="Genomic_DNA"/>
</dbReference>
<proteinExistence type="predicted"/>
<feature type="region of interest" description="Disordered" evidence="1">
    <location>
        <begin position="1"/>
        <end position="22"/>
    </location>
</feature>
<organism evidence="2 3">
    <name type="scientific">Armillaria ostoyae</name>
    <name type="common">Armillaria root rot fungus</name>
    <dbReference type="NCBI Taxonomy" id="47428"/>
    <lineage>
        <taxon>Eukaryota</taxon>
        <taxon>Fungi</taxon>
        <taxon>Dikarya</taxon>
        <taxon>Basidiomycota</taxon>
        <taxon>Agaricomycotina</taxon>
        <taxon>Agaricomycetes</taxon>
        <taxon>Agaricomycetidae</taxon>
        <taxon>Agaricales</taxon>
        <taxon>Marasmiineae</taxon>
        <taxon>Physalacriaceae</taxon>
        <taxon>Armillaria</taxon>
    </lineage>
</organism>
<dbReference type="AlphaFoldDB" id="A0A284QT81"/>
<evidence type="ECO:0000256" key="1">
    <source>
        <dbReference type="SAM" id="MobiDB-lite"/>
    </source>
</evidence>
<accession>A0A284QT81</accession>
<reference evidence="3" key="1">
    <citation type="journal article" date="2017" name="Nat. Ecol. Evol.">
        <title>Genome expansion and lineage-specific genetic innovations in the forest pathogenic fungi Armillaria.</title>
        <authorList>
            <person name="Sipos G."/>
            <person name="Prasanna A.N."/>
            <person name="Walter M.C."/>
            <person name="O'Connor E."/>
            <person name="Balint B."/>
            <person name="Krizsan K."/>
            <person name="Kiss B."/>
            <person name="Hess J."/>
            <person name="Varga T."/>
            <person name="Slot J."/>
            <person name="Riley R."/>
            <person name="Boka B."/>
            <person name="Rigling D."/>
            <person name="Barry K."/>
            <person name="Lee J."/>
            <person name="Mihaltcheva S."/>
            <person name="LaButti K."/>
            <person name="Lipzen A."/>
            <person name="Waldron R."/>
            <person name="Moloney N.M."/>
            <person name="Sperisen C."/>
            <person name="Kredics L."/>
            <person name="Vagvoelgyi C."/>
            <person name="Patrignani A."/>
            <person name="Fitzpatrick D."/>
            <person name="Nagy I."/>
            <person name="Doyle S."/>
            <person name="Anderson J.B."/>
            <person name="Grigoriev I.V."/>
            <person name="Gueldener U."/>
            <person name="Muensterkoetter M."/>
            <person name="Nagy L.G."/>
        </authorList>
    </citation>
    <scope>NUCLEOTIDE SEQUENCE [LARGE SCALE GENOMIC DNA]</scope>
    <source>
        <strain evidence="3">C18/9</strain>
    </source>
</reference>
<name>A0A284QT81_ARMOS</name>
<evidence type="ECO:0000313" key="3">
    <source>
        <dbReference type="Proteomes" id="UP000219338"/>
    </source>
</evidence>
<protein>
    <submittedName>
        <fullName evidence="2">Uncharacterized protein</fullName>
    </submittedName>
</protein>
<evidence type="ECO:0000313" key="2">
    <source>
        <dbReference type="EMBL" id="SJK99692.1"/>
    </source>
</evidence>